<evidence type="ECO:0000313" key="1">
    <source>
        <dbReference type="EMBL" id="BAN19573.1"/>
    </source>
</evidence>
<dbReference type="EMBL" id="AP012056">
    <property type="protein sequence ID" value="BAN19573.1"/>
    <property type="molecule type" value="Genomic_DNA"/>
</dbReference>
<organism evidence="1">
    <name type="scientific">Klebsiella pneumoniae subsp. pneumoniae KPX</name>
    <dbReference type="NCBI Taxonomy" id="990925"/>
    <lineage>
        <taxon>Bacteria</taxon>
        <taxon>Pseudomonadati</taxon>
        <taxon>Pseudomonadota</taxon>
        <taxon>Gammaproteobacteria</taxon>
        <taxon>Enterobacterales</taxon>
        <taxon>Enterobacteriaceae</taxon>
        <taxon>Klebsiella/Raoultella group</taxon>
        <taxon>Klebsiella</taxon>
        <taxon>Klebsiella pneumoniae complex</taxon>
    </lineage>
</organism>
<name>R4WBW6_KLEPN</name>
<keyword evidence="1" id="KW-0614">Plasmid</keyword>
<geneLocation type="plasmid" evidence="1">
    <name>pKPX-2</name>
</geneLocation>
<dbReference type="AlphaFoldDB" id="R4WBW6"/>
<reference evidence="1" key="1">
    <citation type="journal article" date="2013" name="PLoS ONE">
        <title>Copy Number Change of the NDM-1 Sequence in a Multidrug-Resistant Klebsiella pneumoniae Clinical Isolate.</title>
        <authorList>
            <person name="Huang T.W."/>
            <person name="Chen T.L."/>
            <person name="Chen Y.T."/>
            <person name="Lauderdale T.L."/>
            <person name="Liao T.L."/>
            <person name="Lee Y.T."/>
            <person name="Chen C.P."/>
            <person name="Liu Y.M."/>
            <person name="Lin A.C."/>
            <person name="Chang Y.H."/>
            <person name="Wu K.M."/>
            <person name="Kirby R."/>
            <person name="Lai J.F."/>
            <person name="Tan M.C."/>
            <person name="Siu L.K."/>
            <person name="Chang C.M."/>
            <person name="Fung C.P."/>
            <person name="Tsai S.F."/>
        </authorList>
    </citation>
    <scope>NUCLEOTIDE SEQUENCE</scope>
    <source>
        <strain evidence="1">KPX</strain>
        <plasmid evidence="1">pKPX-2</plasmid>
    </source>
</reference>
<proteinExistence type="predicted"/>
<protein>
    <submittedName>
        <fullName evidence="1">Uncharacterized protein</fullName>
    </submittedName>
</protein>
<accession>R4WBW6</accession>
<gene>
    <name evidence="1" type="ORF">KPX_B0133</name>
</gene>
<sequence>MKSTLPWCFLAHSGLRPVARLRRALLARSYPWPEDATPPPSRSPVPATARQAARRFLSSLQAYSNRFITAGCRRDRTLLPVKGGLRPLSHTPEINNAEFYDNDLAGNFPDRLSRFSGGNNPVPCHADLLAKAINPCELAFGQLHCVRGKMRHIQTFH</sequence>